<evidence type="ECO:0000313" key="1">
    <source>
        <dbReference type="EMBL" id="GFO10230.1"/>
    </source>
</evidence>
<protein>
    <submittedName>
        <fullName evidence="1">Uncharacterized protein</fullName>
    </submittedName>
</protein>
<evidence type="ECO:0000313" key="2">
    <source>
        <dbReference type="Proteomes" id="UP000735302"/>
    </source>
</evidence>
<keyword evidence="2" id="KW-1185">Reference proteome</keyword>
<name>A0AAV4ATJ6_9GAST</name>
<comment type="caution">
    <text evidence="1">The sequence shown here is derived from an EMBL/GenBank/DDBJ whole genome shotgun (WGS) entry which is preliminary data.</text>
</comment>
<proteinExistence type="predicted"/>
<gene>
    <name evidence="1" type="ORF">PoB_003673500</name>
</gene>
<reference evidence="1 2" key="1">
    <citation type="journal article" date="2021" name="Elife">
        <title>Chloroplast acquisition without the gene transfer in kleptoplastic sea slugs, Plakobranchus ocellatus.</title>
        <authorList>
            <person name="Maeda T."/>
            <person name="Takahashi S."/>
            <person name="Yoshida T."/>
            <person name="Shimamura S."/>
            <person name="Takaki Y."/>
            <person name="Nagai Y."/>
            <person name="Toyoda A."/>
            <person name="Suzuki Y."/>
            <person name="Arimoto A."/>
            <person name="Ishii H."/>
            <person name="Satoh N."/>
            <person name="Nishiyama T."/>
            <person name="Hasebe M."/>
            <person name="Maruyama T."/>
            <person name="Minagawa J."/>
            <person name="Obokata J."/>
            <person name="Shigenobu S."/>
        </authorList>
    </citation>
    <scope>NUCLEOTIDE SEQUENCE [LARGE SCALE GENOMIC DNA]</scope>
</reference>
<accession>A0AAV4ATJ6</accession>
<organism evidence="1 2">
    <name type="scientific">Plakobranchus ocellatus</name>
    <dbReference type="NCBI Taxonomy" id="259542"/>
    <lineage>
        <taxon>Eukaryota</taxon>
        <taxon>Metazoa</taxon>
        <taxon>Spiralia</taxon>
        <taxon>Lophotrochozoa</taxon>
        <taxon>Mollusca</taxon>
        <taxon>Gastropoda</taxon>
        <taxon>Heterobranchia</taxon>
        <taxon>Euthyneura</taxon>
        <taxon>Panpulmonata</taxon>
        <taxon>Sacoglossa</taxon>
        <taxon>Placobranchoidea</taxon>
        <taxon>Plakobranchidae</taxon>
        <taxon>Plakobranchus</taxon>
    </lineage>
</organism>
<dbReference type="EMBL" id="BLXT01004148">
    <property type="protein sequence ID" value="GFO10230.1"/>
    <property type="molecule type" value="Genomic_DNA"/>
</dbReference>
<sequence>MGSKLKNRSGEFGNIRGNNDAFLRECYDGGVCRDVGSGGGHGGGRGVGVGVSGTVVSESALRSAKTFLSWVRATLPAPWPDGGPKSLRSSCCGLAIYKMQQ</sequence>
<dbReference type="AlphaFoldDB" id="A0AAV4ATJ6"/>
<dbReference type="Proteomes" id="UP000735302">
    <property type="component" value="Unassembled WGS sequence"/>
</dbReference>